<dbReference type="Pfam" id="PF04308">
    <property type="entry name" value="RNaseH_like"/>
    <property type="match status" value="1"/>
</dbReference>
<protein>
    <submittedName>
        <fullName evidence="1">Uncharacterized protein</fullName>
    </submittedName>
</protein>
<organism evidence="1">
    <name type="scientific">uncultured Parcubacteria bacterium Rifle_16ft_4_minimus_37658</name>
    <dbReference type="NCBI Taxonomy" id="1665141"/>
    <lineage>
        <taxon>Bacteria</taxon>
        <taxon>Candidatus Parcubacteria</taxon>
        <taxon>environmental samples</taxon>
    </lineage>
</organism>
<sequence>MTENAKFNCEGILITFDELVGKLLDFINEKPEREYKIVVGTDSRADKEVHLITAVSIVRVRNGGRYFWTKSGVVHAPTMRDRIFKEVMYSIAFTQELKSRLKDKLGDEYFWDKKISVHLDVGQKGPTKDLVDAVVGMVKGYGFEAVIKPDSYGAFVLADRHT</sequence>
<dbReference type="EMBL" id="KT007001">
    <property type="protein sequence ID" value="AKQ02567.1"/>
    <property type="molecule type" value="Genomic_DNA"/>
</dbReference>
<dbReference type="PANTHER" id="PTHR39961">
    <property type="entry name" value="HYPOTHETICAL CYTOSOLIC PROTEIN"/>
    <property type="match status" value="1"/>
</dbReference>
<dbReference type="InterPro" id="IPR007405">
    <property type="entry name" value="Phage_KVP40_Orf299"/>
</dbReference>
<reference evidence="1" key="1">
    <citation type="journal article" date="2015" name="ISME J.">
        <title>Aquifer environment selects for microbial species cohorts in sediment and groundwater.</title>
        <authorList>
            <person name="Hug L.A."/>
            <person name="Thomas B.C."/>
            <person name="Brown C.T."/>
            <person name="Frischkorn K.R."/>
            <person name="Williams K.H."/>
            <person name="Tringe S.G."/>
            <person name="Banfield J.F."/>
        </authorList>
    </citation>
    <scope>NUCLEOTIDE SEQUENCE</scope>
</reference>
<evidence type="ECO:0000313" key="1">
    <source>
        <dbReference type="EMBL" id="AKQ02567.1"/>
    </source>
</evidence>
<accession>A0A0H4T7V9</accession>
<dbReference type="AlphaFoldDB" id="A0A0H4T7V9"/>
<dbReference type="PANTHER" id="PTHR39961:SF1">
    <property type="entry name" value="DUF458 DOMAIN-CONTAINING PROTEIN"/>
    <property type="match status" value="1"/>
</dbReference>
<proteinExistence type="predicted"/>
<name>A0A0H4T7V9_9BACT</name>